<dbReference type="AlphaFoldDB" id="A0A6M1SQZ7"/>
<comment type="caution">
    <text evidence="1">The sequence shown here is derived from an EMBL/GenBank/DDBJ whole genome shotgun (WGS) entry which is preliminary data.</text>
</comment>
<evidence type="ECO:0000313" key="1">
    <source>
        <dbReference type="EMBL" id="NGP75240.1"/>
    </source>
</evidence>
<dbReference type="RefSeq" id="WP_165138372.1">
    <property type="nucleotide sequence ID" value="NZ_JAALLT010000001.1"/>
</dbReference>
<proteinExistence type="predicted"/>
<dbReference type="Proteomes" id="UP000473278">
    <property type="component" value="Unassembled WGS sequence"/>
</dbReference>
<name>A0A6M1SQZ7_9BACT</name>
<gene>
    <name evidence="1" type="ORF">G3570_01235</name>
</gene>
<evidence type="ECO:0000313" key="2">
    <source>
        <dbReference type="Proteomes" id="UP000473278"/>
    </source>
</evidence>
<dbReference type="EMBL" id="JAALLT010000001">
    <property type="protein sequence ID" value="NGP75240.1"/>
    <property type="molecule type" value="Genomic_DNA"/>
</dbReference>
<sequence>MQESTDRFYVELPLISNFSDAAEEEHYHDLPSDWYVVATDIVNSTAAVRDNNYKSVNILGASPIAAMLNLVDRNTIPFAFGGDGALICIPPELVKPAQKILSSCRNIGYEAYGLELRAAIIPVSYIYERGKSLKVARFKASDNYVQALFMGEGIAYSDFILKNDNQKHEPFHIRESEFSPEVNFEGLECRWKEVSHSEKEVITLLVYANPALNDSGTIYGEVMQKLRELFGFDFGTNPIDPTALSMNISLSGLMGETKLRTFGLGLIDRWKYIIKTHIEILSGKIFMKLGYKSSKTDWSLYKSDLSLNSDYRKFDDMLRVVITGKKQKRQQLEKYLDEQFESSNLAYGIHITDAAMVTCMVFEYHRAHIHFVDGSDGGYVMASRQLKEQMKALENSFLKNEGGAL</sequence>
<keyword evidence="2" id="KW-1185">Reference proteome</keyword>
<organism evidence="1 2">
    <name type="scientific">Halalkalibaculum roseum</name>
    <dbReference type="NCBI Taxonomy" id="2709311"/>
    <lineage>
        <taxon>Bacteria</taxon>
        <taxon>Pseudomonadati</taxon>
        <taxon>Balneolota</taxon>
        <taxon>Balneolia</taxon>
        <taxon>Balneolales</taxon>
        <taxon>Balneolaceae</taxon>
        <taxon>Halalkalibaculum</taxon>
    </lineage>
</organism>
<reference evidence="1 2" key="1">
    <citation type="submission" date="2020-02" db="EMBL/GenBank/DDBJ databases">
        <title>Balneolaceae bacterium YR4-1, complete genome.</title>
        <authorList>
            <person name="Li Y."/>
            <person name="Wu S."/>
        </authorList>
    </citation>
    <scope>NUCLEOTIDE SEQUENCE [LARGE SCALE GENOMIC DNA]</scope>
    <source>
        <strain evidence="1 2">YR4-1</strain>
    </source>
</reference>
<dbReference type="Pfam" id="PF11294">
    <property type="entry name" value="DUF3095"/>
    <property type="match status" value="1"/>
</dbReference>
<accession>A0A6M1SQZ7</accession>
<protein>
    <submittedName>
        <fullName evidence="1">DUF3095 domain-containing protein</fullName>
    </submittedName>
</protein>
<dbReference type="InterPro" id="IPR021445">
    <property type="entry name" value="DUF3095"/>
</dbReference>